<proteinExistence type="predicted"/>
<reference evidence="8" key="2">
    <citation type="journal article" date="2021" name="J Anim Sci Technol">
        <title>Complete genome sequence of Paenibacillus konkukensis sp. nov. SK3146 as a potential probiotic strain.</title>
        <authorList>
            <person name="Jung H.I."/>
            <person name="Park S."/>
            <person name="Niu K.M."/>
            <person name="Lee S.W."/>
            <person name="Kothari D."/>
            <person name="Yi K.J."/>
            <person name="Kim S.K."/>
        </authorList>
    </citation>
    <scope>NUCLEOTIDE SEQUENCE</scope>
    <source>
        <strain evidence="8">SK3146</strain>
    </source>
</reference>
<keyword evidence="9" id="KW-1185">Reference proteome</keyword>
<reference evidence="8" key="1">
    <citation type="submission" date="2018-02" db="EMBL/GenBank/DDBJ databases">
        <authorList>
            <person name="Kim S.-K."/>
            <person name="Jung H.-I."/>
            <person name="Lee S.-W."/>
        </authorList>
    </citation>
    <scope>NUCLEOTIDE SEQUENCE</scope>
    <source>
        <strain evidence="8">SK3146</strain>
    </source>
</reference>
<organism evidence="8 9">
    <name type="scientific">Paenibacillus konkukensis</name>
    <dbReference type="NCBI Taxonomy" id="2020716"/>
    <lineage>
        <taxon>Bacteria</taxon>
        <taxon>Bacillati</taxon>
        <taxon>Bacillota</taxon>
        <taxon>Bacilli</taxon>
        <taxon>Bacillales</taxon>
        <taxon>Paenibacillaceae</taxon>
        <taxon>Paenibacillus</taxon>
    </lineage>
</organism>
<keyword evidence="5 6" id="KW-0472">Membrane</keyword>
<dbReference type="PANTHER" id="PTHR42718:SF9">
    <property type="entry name" value="MAJOR FACILITATOR SUPERFAMILY MULTIDRUG TRANSPORTER MFSC"/>
    <property type="match status" value="1"/>
</dbReference>
<feature type="transmembrane region" description="Helical" evidence="6">
    <location>
        <begin position="52"/>
        <end position="73"/>
    </location>
</feature>
<gene>
    <name evidence="8" type="primary">emrB_1</name>
    <name evidence="8" type="ORF">SK3146_00515</name>
</gene>
<evidence type="ECO:0000256" key="6">
    <source>
        <dbReference type="SAM" id="Phobius"/>
    </source>
</evidence>
<comment type="subcellular location">
    <subcellularLocation>
        <location evidence="1">Cell membrane</location>
        <topology evidence="1">Multi-pass membrane protein</topology>
    </subcellularLocation>
</comment>
<evidence type="ECO:0000313" key="8">
    <source>
        <dbReference type="EMBL" id="UQZ81359.1"/>
    </source>
</evidence>
<feature type="transmembrane region" description="Helical" evidence="6">
    <location>
        <begin position="105"/>
        <end position="124"/>
    </location>
</feature>
<dbReference type="Pfam" id="PF07690">
    <property type="entry name" value="MFS_1"/>
    <property type="match status" value="1"/>
</dbReference>
<feature type="transmembrane region" description="Helical" evidence="6">
    <location>
        <begin position="20"/>
        <end position="40"/>
    </location>
</feature>
<accession>A0ABY4RID1</accession>
<evidence type="ECO:0000256" key="3">
    <source>
        <dbReference type="ARBA" id="ARBA00022692"/>
    </source>
</evidence>
<dbReference type="InterPro" id="IPR020846">
    <property type="entry name" value="MFS_dom"/>
</dbReference>
<dbReference type="EMBL" id="CP027059">
    <property type="protein sequence ID" value="UQZ81359.1"/>
    <property type="molecule type" value="Genomic_DNA"/>
</dbReference>
<sequence length="197" mass="21287">MESGKEKRYEGTFGSRSSFVVVMIVMMAMFSAMLLLPIFLQNALGYSPLDAGLVMLPGGIVMGIMSPITGRLFDKFGAKWLAVIGLALVANTLWQFAFITLHTSYGMIMILNTLLMLGISMLMMPVMTNALNELPPALYPHGTAVVSTIQQVAGAVGTALLVTVMTNRSRLYIEHAPGTKDDAVVQIMGMRGSFPFS</sequence>
<dbReference type="InterPro" id="IPR036259">
    <property type="entry name" value="MFS_trans_sf"/>
</dbReference>
<dbReference type="Proteomes" id="UP001057134">
    <property type="component" value="Chromosome"/>
</dbReference>
<keyword evidence="3 6" id="KW-0812">Transmembrane</keyword>
<feature type="domain" description="Major facilitator superfamily (MFS) profile" evidence="7">
    <location>
        <begin position="1"/>
        <end position="197"/>
    </location>
</feature>
<evidence type="ECO:0000313" key="9">
    <source>
        <dbReference type="Proteomes" id="UP001057134"/>
    </source>
</evidence>
<keyword evidence="4 6" id="KW-1133">Transmembrane helix</keyword>
<evidence type="ECO:0000256" key="4">
    <source>
        <dbReference type="ARBA" id="ARBA00022989"/>
    </source>
</evidence>
<evidence type="ECO:0000256" key="2">
    <source>
        <dbReference type="ARBA" id="ARBA00022448"/>
    </source>
</evidence>
<evidence type="ECO:0000256" key="1">
    <source>
        <dbReference type="ARBA" id="ARBA00004651"/>
    </source>
</evidence>
<dbReference type="InterPro" id="IPR011701">
    <property type="entry name" value="MFS"/>
</dbReference>
<evidence type="ECO:0000259" key="7">
    <source>
        <dbReference type="PROSITE" id="PS50850"/>
    </source>
</evidence>
<protein>
    <submittedName>
        <fullName evidence="8">Multidrug export protein EmrB</fullName>
    </submittedName>
</protein>
<dbReference type="PROSITE" id="PS50850">
    <property type="entry name" value="MFS"/>
    <property type="match status" value="1"/>
</dbReference>
<dbReference type="PANTHER" id="PTHR42718">
    <property type="entry name" value="MAJOR FACILITATOR SUPERFAMILY MULTIDRUG TRANSPORTER MFSC"/>
    <property type="match status" value="1"/>
</dbReference>
<name>A0ABY4RID1_9BACL</name>
<keyword evidence="2" id="KW-0813">Transport</keyword>
<dbReference type="SUPFAM" id="SSF103473">
    <property type="entry name" value="MFS general substrate transporter"/>
    <property type="match status" value="1"/>
</dbReference>
<evidence type="ECO:0000256" key="5">
    <source>
        <dbReference type="ARBA" id="ARBA00023136"/>
    </source>
</evidence>
<dbReference type="Gene3D" id="1.20.1250.20">
    <property type="entry name" value="MFS general substrate transporter like domains"/>
    <property type="match status" value="1"/>
</dbReference>
<feature type="transmembrane region" description="Helical" evidence="6">
    <location>
        <begin position="80"/>
        <end position="99"/>
    </location>
</feature>